<feature type="region of interest" description="Disordered" evidence="1">
    <location>
        <begin position="1"/>
        <end position="46"/>
    </location>
</feature>
<dbReference type="AlphaFoldDB" id="A0A9Q0QVQ5"/>
<reference evidence="2" key="1">
    <citation type="journal article" date="2023" name="Plant J.">
        <title>The genome of the king protea, Protea cynaroides.</title>
        <authorList>
            <person name="Chang J."/>
            <person name="Duong T.A."/>
            <person name="Schoeman C."/>
            <person name="Ma X."/>
            <person name="Roodt D."/>
            <person name="Barker N."/>
            <person name="Li Z."/>
            <person name="Van de Peer Y."/>
            <person name="Mizrachi E."/>
        </authorList>
    </citation>
    <scope>NUCLEOTIDE SEQUENCE</scope>
    <source>
        <tissue evidence="2">Young leaves</tissue>
    </source>
</reference>
<proteinExistence type="predicted"/>
<dbReference type="Proteomes" id="UP001141806">
    <property type="component" value="Unassembled WGS sequence"/>
</dbReference>
<feature type="region of interest" description="Disordered" evidence="1">
    <location>
        <begin position="126"/>
        <end position="158"/>
    </location>
</feature>
<evidence type="ECO:0000313" key="3">
    <source>
        <dbReference type="Proteomes" id="UP001141806"/>
    </source>
</evidence>
<feature type="compositionally biased region" description="Acidic residues" evidence="1">
    <location>
        <begin position="146"/>
        <end position="158"/>
    </location>
</feature>
<sequence length="158" mass="17122">MYSKWVDAAEDEDSKNDDDDVAYDDEEVEGVEEGEIQSPKEGVISDVAQPNAVASGFSKEGAESSGQNFTSSLRGTLMVCENGQVEVIFLDVESADRALLNAKEALQMSAGAFIEKGKHHCGHPRLLSDMPRVISDDTTDDNSNVENDEENEASFDDA</sequence>
<dbReference type="EMBL" id="JAMYWD010000004">
    <property type="protein sequence ID" value="KAJ4973708.1"/>
    <property type="molecule type" value="Genomic_DNA"/>
</dbReference>
<protein>
    <submittedName>
        <fullName evidence="2">Uncharacterized protein</fullName>
    </submittedName>
</protein>
<keyword evidence="3" id="KW-1185">Reference proteome</keyword>
<organism evidence="2 3">
    <name type="scientific">Protea cynaroides</name>
    <dbReference type="NCBI Taxonomy" id="273540"/>
    <lineage>
        <taxon>Eukaryota</taxon>
        <taxon>Viridiplantae</taxon>
        <taxon>Streptophyta</taxon>
        <taxon>Embryophyta</taxon>
        <taxon>Tracheophyta</taxon>
        <taxon>Spermatophyta</taxon>
        <taxon>Magnoliopsida</taxon>
        <taxon>Proteales</taxon>
        <taxon>Proteaceae</taxon>
        <taxon>Protea</taxon>
    </lineage>
</organism>
<evidence type="ECO:0000256" key="1">
    <source>
        <dbReference type="SAM" id="MobiDB-lite"/>
    </source>
</evidence>
<name>A0A9Q0QVQ5_9MAGN</name>
<gene>
    <name evidence="2" type="ORF">NE237_006882</name>
</gene>
<evidence type="ECO:0000313" key="2">
    <source>
        <dbReference type="EMBL" id="KAJ4973708.1"/>
    </source>
</evidence>
<feature type="compositionally biased region" description="Acidic residues" evidence="1">
    <location>
        <begin position="8"/>
        <end position="35"/>
    </location>
</feature>
<comment type="caution">
    <text evidence="2">The sequence shown here is derived from an EMBL/GenBank/DDBJ whole genome shotgun (WGS) entry which is preliminary data.</text>
</comment>
<accession>A0A9Q0QVQ5</accession>